<proteinExistence type="predicted"/>
<accession>A0A2N3QRM8</accession>
<dbReference type="Proteomes" id="UP000233783">
    <property type="component" value="Unassembled WGS sequence"/>
</dbReference>
<reference evidence="2 3" key="1">
    <citation type="submission" date="2017-10" db="EMBL/GenBank/DDBJ databases">
        <title>Bifidobacterium genomics.</title>
        <authorList>
            <person name="Lugli G.A."/>
            <person name="Milani C."/>
            <person name="Mancabelli L."/>
        </authorList>
    </citation>
    <scope>NUCLEOTIDE SEQUENCE [LARGE SCALE GENOMIC DNA]</scope>
    <source>
        <strain evidence="2 3">1744B</strain>
    </source>
</reference>
<organism evidence="2 3">
    <name type="scientific">Bifidobacterium pseudolongum subsp. globosum</name>
    <dbReference type="NCBI Taxonomy" id="1690"/>
    <lineage>
        <taxon>Bacteria</taxon>
        <taxon>Bacillati</taxon>
        <taxon>Actinomycetota</taxon>
        <taxon>Actinomycetes</taxon>
        <taxon>Bifidobacteriales</taxon>
        <taxon>Bifidobacteriaceae</taxon>
        <taxon>Bifidobacterium</taxon>
    </lineage>
</organism>
<dbReference type="EMBL" id="PCHB01000018">
    <property type="protein sequence ID" value="PKU94529.1"/>
    <property type="molecule type" value="Genomic_DNA"/>
</dbReference>
<sequence length="252" mass="28981">MTGGYVTAGAIEAWEQGRRTSISISELLLLAKVTRMPPVRLLIDYKASGDGYCDYPPLRRWRNSDVAYQFLQSIENIDMRRDLGLAGNPEDMDLSTFGRRLAHARHRTGLMIFPDSKQEIRKWSEDVVKESAIESWESGRRTRISVEALLGLAAAVGWPPICLLVDVFDLDGMCDYPPLQAMTNRDVIRLFQAKRYRRTNAQIREDEQRARERKRQRSLYGDVVFAPAVKNADAVRLRRRLRRKGNVSVERQ</sequence>
<evidence type="ECO:0000313" key="2">
    <source>
        <dbReference type="EMBL" id="PKU94529.1"/>
    </source>
</evidence>
<name>A0A2N3QRM8_9BIFI</name>
<evidence type="ECO:0000313" key="3">
    <source>
        <dbReference type="Proteomes" id="UP000233783"/>
    </source>
</evidence>
<dbReference type="PROSITE" id="PS50943">
    <property type="entry name" value="HTH_CROC1"/>
    <property type="match status" value="1"/>
</dbReference>
<evidence type="ECO:0000259" key="1">
    <source>
        <dbReference type="PROSITE" id="PS50943"/>
    </source>
</evidence>
<gene>
    <name evidence="2" type="ORF">CQR56_1550</name>
</gene>
<dbReference type="AlphaFoldDB" id="A0A2N3QRM8"/>
<protein>
    <recommendedName>
        <fullName evidence="1">HTH cro/C1-type domain-containing protein</fullName>
    </recommendedName>
</protein>
<comment type="caution">
    <text evidence="2">The sequence shown here is derived from an EMBL/GenBank/DDBJ whole genome shotgun (WGS) entry which is preliminary data.</text>
</comment>
<dbReference type="InterPro" id="IPR001387">
    <property type="entry name" value="Cro/C1-type_HTH"/>
</dbReference>
<feature type="domain" description="HTH cro/C1-type" evidence="1">
    <location>
        <begin position="6"/>
        <end position="41"/>
    </location>
</feature>